<feature type="non-terminal residue" evidence="1">
    <location>
        <position position="1"/>
    </location>
</feature>
<feature type="non-terminal residue" evidence="1">
    <location>
        <position position="66"/>
    </location>
</feature>
<comment type="caution">
    <text evidence="1">The sequence shown here is derived from an EMBL/GenBank/DDBJ whole genome shotgun (WGS) entry which is preliminary data.</text>
</comment>
<dbReference type="Proteomes" id="UP000789920">
    <property type="component" value="Unassembled WGS sequence"/>
</dbReference>
<accession>A0ACA9SZ24</accession>
<sequence length="66" mass="7968">SRILKDFDKSRVGLRESKQIFDLLKDLNKQLIVVDADDLINDPERVMKKYCELIEEEYKDEMIHWV</sequence>
<protein>
    <submittedName>
        <fullName evidence="1">3778_t:CDS:1</fullName>
    </submittedName>
</protein>
<keyword evidence="2" id="KW-1185">Reference proteome</keyword>
<evidence type="ECO:0000313" key="1">
    <source>
        <dbReference type="EMBL" id="CAG8851089.1"/>
    </source>
</evidence>
<evidence type="ECO:0000313" key="2">
    <source>
        <dbReference type="Proteomes" id="UP000789920"/>
    </source>
</evidence>
<name>A0ACA9SZ24_9GLOM</name>
<reference evidence="1" key="1">
    <citation type="submission" date="2021-06" db="EMBL/GenBank/DDBJ databases">
        <authorList>
            <person name="Kallberg Y."/>
            <person name="Tangrot J."/>
            <person name="Rosling A."/>
        </authorList>
    </citation>
    <scope>NUCLEOTIDE SEQUENCE</scope>
    <source>
        <strain evidence="1">MA461A</strain>
    </source>
</reference>
<proteinExistence type="predicted"/>
<organism evidence="1 2">
    <name type="scientific">Racocetra persica</name>
    <dbReference type="NCBI Taxonomy" id="160502"/>
    <lineage>
        <taxon>Eukaryota</taxon>
        <taxon>Fungi</taxon>
        <taxon>Fungi incertae sedis</taxon>
        <taxon>Mucoromycota</taxon>
        <taxon>Glomeromycotina</taxon>
        <taxon>Glomeromycetes</taxon>
        <taxon>Diversisporales</taxon>
        <taxon>Gigasporaceae</taxon>
        <taxon>Racocetra</taxon>
    </lineage>
</organism>
<gene>
    <name evidence="1" type="ORF">RPERSI_LOCUS36401</name>
</gene>
<dbReference type="EMBL" id="CAJVQC010174154">
    <property type="protein sequence ID" value="CAG8851089.1"/>
    <property type="molecule type" value="Genomic_DNA"/>
</dbReference>